<dbReference type="InterPro" id="IPR036047">
    <property type="entry name" value="F-box-like_dom_sf"/>
</dbReference>
<gene>
    <name evidence="3" type="ORF">N7509_005368</name>
</gene>
<dbReference type="CDD" id="cd09917">
    <property type="entry name" value="F-box_SF"/>
    <property type="match status" value="1"/>
</dbReference>
<comment type="caution">
    <text evidence="3">The sequence shown here is derived from an EMBL/GenBank/DDBJ whole genome shotgun (WGS) entry which is preliminary data.</text>
</comment>
<protein>
    <recommendedName>
        <fullName evidence="2">F-box domain-containing protein</fullName>
    </recommendedName>
</protein>
<reference evidence="3" key="2">
    <citation type="journal article" date="2023" name="IMA Fungus">
        <title>Comparative genomic study of the Penicillium genus elucidates a diverse pangenome and 15 lateral gene transfer events.</title>
        <authorList>
            <person name="Petersen C."/>
            <person name="Sorensen T."/>
            <person name="Nielsen M.R."/>
            <person name="Sondergaard T.E."/>
            <person name="Sorensen J.L."/>
            <person name="Fitzpatrick D.A."/>
            <person name="Frisvad J.C."/>
            <person name="Nielsen K.L."/>
        </authorList>
    </citation>
    <scope>NUCLEOTIDE SEQUENCE</scope>
    <source>
        <strain evidence="3">IBT 29677</strain>
    </source>
</reference>
<dbReference type="SUPFAM" id="SSF81383">
    <property type="entry name" value="F-box domain"/>
    <property type="match status" value="1"/>
</dbReference>
<dbReference type="PROSITE" id="PS50181">
    <property type="entry name" value="FBOX"/>
    <property type="match status" value="1"/>
</dbReference>
<keyword evidence="4" id="KW-1185">Reference proteome</keyword>
<sequence>MDERAPFTLSILPVEIVEEILSYLDLATIKALRLSSRAIHKDCTGFRFKHFLRQKSFPLTRSGLQYIQDIVTHPILGDAVKKLKIWAIVYDQTPHVKVIESWKKQQKQQKEHDDNDDPNLKLTEKDSELSQAEADLKWLQAQQELQDETSYDETVKEFSFCLGQIRRLDEIELDAVICQGPGNTMPTDVGKTNWYPVWMRASRNYCIAMEAMTLSKIQLKSLNVYQRTPRCSVPLYDIETHLEMLPSDALHDVGKHLQRLSLSISNKVTTGAMDRPPRTPIQCHEVAWYGKRSPHMQYVSSLGGDHSEDDDNLDGLAKFLRLTPNLKSLEVHFYNTSLPGRLAGSHRIIKNINRETLVHQLRECSLQGIGVSQDSLIQFLSDHALITDLTLCQITLLQGGSWCPVFAALEERTPRLERLHLATLKWAGGHSVNLHPVWDDLPKELEESRRSFISYVHTKTFSAKDISKGLKFQEMPSEPQFQSTLEAQQWRKSVAMRYGLPWEERPKYVTGNFGRRY</sequence>
<feature type="domain" description="F-box" evidence="2">
    <location>
        <begin position="6"/>
        <end position="51"/>
    </location>
</feature>
<reference evidence="3" key="1">
    <citation type="submission" date="2022-12" db="EMBL/GenBank/DDBJ databases">
        <authorList>
            <person name="Petersen C."/>
        </authorList>
    </citation>
    <scope>NUCLEOTIDE SEQUENCE</scope>
    <source>
        <strain evidence="3">IBT 29677</strain>
    </source>
</reference>
<dbReference type="Pfam" id="PF00646">
    <property type="entry name" value="F-box"/>
    <property type="match status" value="1"/>
</dbReference>
<evidence type="ECO:0000313" key="4">
    <source>
        <dbReference type="Proteomes" id="UP001147747"/>
    </source>
</evidence>
<dbReference type="InterPro" id="IPR001810">
    <property type="entry name" value="F-box_dom"/>
</dbReference>
<dbReference type="GeneID" id="81368985"/>
<organism evidence="3 4">
    <name type="scientific">Penicillium cosmopolitanum</name>
    <dbReference type="NCBI Taxonomy" id="1131564"/>
    <lineage>
        <taxon>Eukaryota</taxon>
        <taxon>Fungi</taxon>
        <taxon>Dikarya</taxon>
        <taxon>Ascomycota</taxon>
        <taxon>Pezizomycotina</taxon>
        <taxon>Eurotiomycetes</taxon>
        <taxon>Eurotiomycetidae</taxon>
        <taxon>Eurotiales</taxon>
        <taxon>Aspergillaceae</taxon>
        <taxon>Penicillium</taxon>
    </lineage>
</organism>
<dbReference type="EMBL" id="JAPZBU010000006">
    <property type="protein sequence ID" value="KAJ5397255.1"/>
    <property type="molecule type" value="Genomic_DNA"/>
</dbReference>
<accession>A0A9W9W298</accession>
<name>A0A9W9W298_9EURO</name>
<dbReference type="RefSeq" id="XP_056489307.1">
    <property type="nucleotide sequence ID" value="XM_056630005.1"/>
</dbReference>
<dbReference type="OrthoDB" id="3886018at2759"/>
<feature type="region of interest" description="Disordered" evidence="1">
    <location>
        <begin position="102"/>
        <end position="122"/>
    </location>
</feature>
<dbReference type="Proteomes" id="UP001147747">
    <property type="component" value="Unassembled WGS sequence"/>
</dbReference>
<evidence type="ECO:0000259" key="2">
    <source>
        <dbReference type="PROSITE" id="PS50181"/>
    </source>
</evidence>
<proteinExistence type="predicted"/>
<evidence type="ECO:0000313" key="3">
    <source>
        <dbReference type="EMBL" id="KAJ5397255.1"/>
    </source>
</evidence>
<dbReference type="AlphaFoldDB" id="A0A9W9W298"/>
<evidence type="ECO:0000256" key="1">
    <source>
        <dbReference type="SAM" id="MobiDB-lite"/>
    </source>
</evidence>